<dbReference type="Proteomes" id="UP001172911">
    <property type="component" value="Unassembled WGS sequence"/>
</dbReference>
<dbReference type="InterPro" id="IPR039428">
    <property type="entry name" value="NUOK/Mnh_C1-like"/>
</dbReference>
<dbReference type="Gene3D" id="1.10.287.3510">
    <property type="match status" value="1"/>
</dbReference>
<keyword evidence="6 7" id="KW-0472">Membrane</keyword>
<evidence type="ECO:0000313" key="8">
    <source>
        <dbReference type="EMBL" id="MDO7787749.1"/>
    </source>
</evidence>
<keyword evidence="3" id="KW-1003">Cell membrane</keyword>
<keyword evidence="9" id="KW-1185">Reference proteome</keyword>
<dbReference type="GO" id="GO:0005886">
    <property type="term" value="C:plasma membrane"/>
    <property type="evidence" value="ECO:0007669"/>
    <property type="project" value="UniProtKB-SubCell"/>
</dbReference>
<evidence type="ECO:0000256" key="1">
    <source>
        <dbReference type="ARBA" id="ARBA00004651"/>
    </source>
</evidence>
<proteinExistence type="inferred from homology"/>
<reference evidence="8" key="2">
    <citation type="submission" date="2023-03" db="EMBL/GenBank/DDBJ databases">
        <authorList>
            <person name="Zhang Z."/>
        </authorList>
    </citation>
    <scope>NUCLEOTIDE SEQUENCE</scope>
    <source>
        <strain evidence="8">DSA</strain>
    </source>
</reference>
<protein>
    <submittedName>
        <fullName evidence="8">Cation:proton antiporter subunit C</fullName>
    </submittedName>
</protein>
<dbReference type="NCBIfam" id="NF005621">
    <property type="entry name" value="PRK07375.1-6"/>
    <property type="match status" value="1"/>
</dbReference>
<dbReference type="AlphaFoldDB" id="A0AAW7ZEP8"/>
<evidence type="ECO:0000256" key="5">
    <source>
        <dbReference type="ARBA" id="ARBA00022989"/>
    </source>
</evidence>
<keyword evidence="5 7" id="KW-1133">Transmembrane helix</keyword>
<dbReference type="NCBIfam" id="NF005624">
    <property type="entry name" value="PRK07375.2-3"/>
    <property type="match status" value="1"/>
</dbReference>
<accession>A0AAW7ZEP8</accession>
<comment type="similarity">
    <text evidence="2">Belongs to the CPA3 antiporters (TC 2.A.63) subunit C family.</text>
</comment>
<dbReference type="PANTHER" id="PTHR34583">
    <property type="entry name" value="ANTIPORTER SUBUNIT MNHC2-RELATED"/>
    <property type="match status" value="1"/>
</dbReference>
<gene>
    <name evidence="8" type="ORF">P6N53_11020</name>
</gene>
<evidence type="ECO:0000256" key="2">
    <source>
        <dbReference type="ARBA" id="ARBA00010388"/>
    </source>
</evidence>
<feature type="transmembrane region" description="Helical" evidence="7">
    <location>
        <begin position="37"/>
        <end position="56"/>
    </location>
</feature>
<organism evidence="8 9">
    <name type="scientific">Desulforamulus aquiferis</name>
    <dbReference type="NCBI Taxonomy" id="1397668"/>
    <lineage>
        <taxon>Bacteria</taxon>
        <taxon>Bacillati</taxon>
        <taxon>Bacillota</taxon>
        <taxon>Clostridia</taxon>
        <taxon>Eubacteriales</taxon>
        <taxon>Peptococcaceae</taxon>
        <taxon>Desulforamulus</taxon>
    </lineage>
</organism>
<dbReference type="PANTHER" id="PTHR34583:SF2">
    <property type="entry name" value="ANTIPORTER SUBUNIT MNHC2-RELATED"/>
    <property type="match status" value="1"/>
</dbReference>
<evidence type="ECO:0000256" key="7">
    <source>
        <dbReference type="SAM" id="Phobius"/>
    </source>
</evidence>
<sequence length="119" mass="13251">MIELLAKYNYWIVIILLTVGLYGVMAKQNLIKKIIGLNVFQTAVLLFFVSMSKIEGGTAPVLLKGQHLYDNPLPQVLMLTAIVVGVSITAVALAIVMLIYKEYGTIEEDQILEMNKHND</sequence>
<dbReference type="RefSeq" id="WP_304543051.1">
    <property type="nucleotide sequence ID" value="NZ_JARPTC010000016.1"/>
</dbReference>
<evidence type="ECO:0000256" key="3">
    <source>
        <dbReference type="ARBA" id="ARBA00022475"/>
    </source>
</evidence>
<evidence type="ECO:0000256" key="4">
    <source>
        <dbReference type="ARBA" id="ARBA00022692"/>
    </source>
</evidence>
<feature type="transmembrane region" description="Helical" evidence="7">
    <location>
        <begin position="6"/>
        <end position="25"/>
    </location>
</feature>
<comment type="caution">
    <text evidence="8">The sequence shown here is derived from an EMBL/GenBank/DDBJ whole genome shotgun (WGS) entry which is preliminary data.</text>
</comment>
<evidence type="ECO:0000313" key="9">
    <source>
        <dbReference type="Proteomes" id="UP001172911"/>
    </source>
</evidence>
<comment type="subcellular location">
    <subcellularLocation>
        <location evidence="1">Cell membrane</location>
        <topology evidence="1">Multi-pass membrane protein</topology>
    </subcellularLocation>
</comment>
<dbReference type="EMBL" id="JARPTC010000016">
    <property type="protein sequence ID" value="MDO7787749.1"/>
    <property type="molecule type" value="Genomic_DNA"/>
</dbReference>
<dbReference type="InterPro" id="IPR050601">
    <property type="entry name" value="CPA3_antiporter_subunitC"/>
</dbReference>
<reference evidence="8" key="1">
    <citation type="journal article" date="2023" name="J. Hazard. Mater.">
        <title>Anaerobic biodegradation of pyrene and benzo[a]pyrene by a new sulfate-reducing Desulforamulus aquiferis strain DSA.</title>
        <authorList>
            <person name="Zhang Z."/>
            <person name="Sun J."/>
            <person name="Gong X."/>
            <person name="Wang C."/>
            <person name="Wang H."/>
        </authorList>
    </citation>
    <scope>NUCLEOTIDE SEQUENCE</scope>
    <source>
        <strain evidence="8">DSA</strain>
    </source>
</reference>
<feature type="transmembrane region" description="Helical" evidence="7">
    <location>
        <begin position="76"/>
        <end position="100"/>
    </location>
</feature>
<name>A0AAW7ZEP8_9FIRM</name>
<dbReference type="Pfam" id="PF00420">
    <property type="entry name" value="Oxidored_q2"/>
    <property type="match status" value="1"/>
</dbReference>
<evidence type="ECO:0000256" key="6">
    <source>
        <dbReference type="ARBA" id="ARBA00023136"/>
    </source>
</evidence>
<keyword evidence="4 7" id="KW-0812">Transmembrane</keyword>